<name>A0ABD5SLC4_9EURY</name>
<comment type="caution">
    <text evidence="1">The sequence shown here is derived from an EMBL/GenBank/DDBJ whole genome shotgun (WGS) entry which is preliminary data.</text>
</comment>
<keyword evidence="2" id="KW-1185">Reference proteome</keyword>
<dbReference type="AlphaFoldDB" id="A0ABD5SLC4"/>
<proteinExistence type="predicted"/>
<accession>A0ABD5SLC4</accession>
<sequence length="57" mass="6485">MVSRLRCERNIEELQALPPDLITSEREEAFSRSKDDNIEGCSKYLEGVIEGSDTPEK</sequence>
<dbReference type="RefSeq" id="WP_273736940.1">
    <property type="nucleotide sequence ID" value="NZ_JAQIVI010000022.1"/>
</dbReference>
<gene>
    <name evidence="1" type="ORF">ACFQE6_01805</name>
</gene>
<reference evidence="1 2" key="1">
    <citation type="journal article" date="2019" name="Int. J. Syst. Evol. Microbiol.">
        <title>The Global Catalogue of Microorganisms (GCM) 10K type strain sequencing project: providing services to taxonomists for standard genome sequencing and annotation.</title>
        <authorList>
            <consortium name="The Broad Institute Genomics Platform"/>
            <consortium name="The Broad Institute Genome Sequencing Center for Infectious Disease"/>
            <person name="Wu L."/>
            <person name="Ma J."/>
        </authorList>
    </citation>
    <scope>NUCLEOTIDE SEQUENCE [LARGE SCALE GENOMIC DNA]</scope>
    <source>
        <strain evidence="1 2">LMG 29247</strain>
    </source>
</reference>
<evidence type="ECO:0000313" key="2">
    <source>
        <dbReference type="Proteomes" id="UP001596383"/>
    </source>
</evidence>
<protein>
    <submittedName>
        <fullName evidence="1">Uncharacterized protein</fullName>
    </submittedName>
</protein>
<organism evidence="1 2">
    <name type="scientific">Natrinema soli</name>
    <dbReference type="NCBI Taxonomy" id="1930624"/>
    <lineage>
        <taxon>Archaea</taxon>
        <taxon>Methanobacteriati</taxon>
        <taxon>Methanobacteriota</taxon>
        <taxon>Stenosarchaea group</taxon>
        <taxon>Halobacteria</taxon>
        <taxon>Halobacteriales</taxon>
        <taxon>Natrialbaceae</taxon>
        <taxon>Natrinema</taxon>
    </lineage>
</organism>
<evidence type="ECO:0000313" key="1">
    <source>
        <dbReference type="EMBL" id="MFC6763840.1"/>
    </source>
</evidence>
<dbReference type="EMBL" id="JBHSWV010000022">
    <property type="protein sequence ID" value="MFC6763840.1"/>
    <property type="molecule type" value="Genomic_DNA"/>
</dbReference>
<dbReference type="Proteomes" id="UP001596383">
    <property type="component" value="Unassembled WGS sequence"/>
</dbReference>